<dbReference type="InterPro" id="IPR036864">
    <property type="entry name" value="Zn2-C6_fun-type_DNA-bd_sf"/>
</dbReference>
<feature type="compositionally biased region" description="Low complexity" evidence="4">
    <location>
        <begin position="681"/>
        <end position="694"/>
    </location>
</feature>
<dbReference type="GO" id="GO:0005634">
    <property type="term" value="C:nucleus"/>
    <property type="evidence" value="ECO:0007669"/>
    <property type="project" value="UniProtKB-SubCell"/>
</dbReference>
<dbReference type="PROSITE" id="PS00463">
    <property type="entry name" value="ZN2_CY6_FUNGAL_1"/>
    <property type="match status" value="1"/>
</dbReference>
<dbReference type="AlphaFoldDB" id="A0A2H3BG91"/>
<dbReference type="Gene3D" id="4.10.240.10">
    <property type="entry name" value="Zn(2)-C6 fungal-type DNA-binding domain"/>
    <property type="match status" value="1"/>
</dbReference>
<protein>
    <recommendedName>
        <fullName evidence="9">Zn(2)-C6 fungal-type domain-containing protein</fullName>
    </recommendedName>
</protein>
<dbReference type="CDD" id="cd00067">
    <property type="entry name" value="GAL4"/>
    <property type="match status" value="1"/>
</dbReference>
<comment type="subcellular location">
    <subcellularLocation>
        <location evidence="1">Nucleus</location>
    </subcellularLocation>
</comment>
<evidence type="ECO:0000259" key="6">
    <source>
        <dbReference type="PROSITE" id="PS51379"/>
    </source>
</evidence>
<keyword evidence="3" id="KW-0539">Nucleus</keyword>
<evidence type="ECO:0000313" key="7">
    <source>
        <dbReference type="EMBL" id="PBK62853.1"/>
    </source>
</evidence>
<evidence type="ECO:0000259" key="5">
    <source>
        <dbReference type="PROSITE" id="PS50048"/>
    </source>
</evidence>
<feature type="compositionally biased region" description="Polar residues" evidence="4">
    <location>
        <begin position="190"/>
        <end position="201"/>
    </location>
</feature>
<accession>A0A2H3BG91</accession>
<evidence type="ECO:0000256" key="4">
    <source>
        <dbReference type="SAM" id="MobiDB-lite"/>
    </source>
</evidence>
<proteinExistence type="predicted"/>
<dbReference type="SMART" id="SM00906">
    <property type="entry name" value="Fungal_trans"/>
    <property type="match status" value="1"/>
</dbReference>
<dbReference type="CDD" id="cd12148">
    <property type="entry name" value="fungal_TF_MHR"/>
    <property type="match status" value="1"/>
</dbReference>
<dbReference type="InterPro" id="IPR001138">
    <property type="entry name" value="Zn2Cys6_DnaBD"/>
</dbReference>
<evidence type="ECO:0000256" key="1">
    <source>
        <dbReference type="ARBA" id="ARBA00004123"/>
    </source>
</evidence>
<dbReference type="STRING" id="1076256.A0A2H3BG91"/>
<dbReference type="PANTHER" id="PTHR31001">
    <property type="entry name" value="UNCHARACTERIZED TRANSCRIPTIONAL REGULATORY PROTEIN"/>
    <property type="match status" value="1"/>
</dbReference>
<dbReference type="GO" id="GO:0006351">
    <property type="term" value="P:DNA-templated transcription"/>
    <property type="evidence" value="ECO:0007669"/>
    <property type="project" value="InterPro"/>
</dbReference>
<dbReference type="EMBL" id="KZ293462">
    <property type="protein sequence ID" value="PBK62853.1"/>
    <property type="molecule type" value="Genomic_DNA"/>
</dbReference>
<dbReference type="PROSITE" id="PS51379">
    <property type="entry name" value="4FE4S_FER_2"/>
    <property type="match status" value="1"/>
</dbReference>
<dbReference type="InterPro" id="IPR017896">
    <property type="entry name" value="4Fe4S_Fe-S-bd"/>
</dbReference>
<feature type="domain" description="Zn(2)-C6 fungal-type" evidence="5">
    <location>
        <begin position="31"/>
        <end position="60"/>
    </location>
</feature>
<dbReference type="PANTHER" id="PTHR31001:SF56">
    <property type="entry name" value="ZN(2)-C6 FUNGAL-TYPE DOMAIN-CONTAINING PROTEIN"/>
    <property type="match status" value="1"/>
</dbReference>
<dbReference type="PROSITE" id="PS50048">
    <property type="entry name" value="ZN2_CY6_FUNGAL_2"/>
    <property type="match status" value="1"/>
</dbReference>
<dbReference type="Proteomes" id="UP000218334">
    <property type="component" value="Unassembled WGS sequence"/>
</dbReference>
<dbReference type="Pfam" id="PF04082">
    <property type="entry name" value="Fungal_trans"/>
    <property type="match status" value="1"/>
</dbReference>
<keyword evidence="2" id="KW-0479">Metal-binding</keyword>
<reference evidence="8" key="1">
    <citation type="journal article" date="2017" name="Nat. Ecol. Evol.">
        <title>Genome expansion and lineage-specific genetic innovations in the forest pathogenic fungi Armillaria.</title>
        <authorList>
            <person name="Sipos G."/>
            <person name="Prasanna A.N."/>
            <person name="Walter M.C."/>
            <person name="O'Connor E."/>
            <person name="Balint B."/>
            <person name="Krizsan K."/>
            <person name="Kiss B."/>
            <person name="Hess J."/>
            <person name="Varga T."/>
            <person name="Slot J."/>
            <person name="Riley R."/>
            <person name="Boka B."/>
            <person name="Rigling D."/>
            <person name="Barry K."/>
            <person name="Lee J."/>
            <person name="Mihaltcheva S."/>
            <person name="LaButti K."/>
            <person name="Lipzen A."/>
            <person name="Waldron R."/>
            <person name="Moloney N.M."/>
            <person name="Sperisen C."/>
            <person name="Kredics L."/>
            <person name="Vagvoelgyi C."/>
            <person name="Patrignani A."/>
            <person name="Fitzpatrick D."/>
            <person name="Nagy I."/>
            <person name="Doyle S."/>
            <person name="Anderson J.B."/>
            <person name="Grigoriev I.V."/>
            <person name="Gueldener U."/>
            <person name="Muensterkoetter M."/>
            <person name="Nagy L.G."/>
        </authorList>
    </citation>
    <scope>NUCLEOTIDE SEQUENCE [LARGE SCALE GENOMIC DNA]</scope>
    <source>
        <strain evidence="8">28-4</strain>
    </source>
</reference>
<organism evidence="7 8">
    <name type="scientific">Armillaria solidipes</name>
    <dbReference type="NCBI Taxonomy" id="1076256"/>
    <lineage>
        <taxon>Eukaryota</taxon>
        <taxon>Fungi</taxon>
        <taxon>Dikarya</taxon>
        <taxon>Basidiomycota</taxon>
        <taxon>Agaricomycotina</taxon>
        <taxon>Agaricomycetes</taxon>
        <taxon>Agaricomycetidae</taxon>
        <taxon>Agaricales</taxon>
        <taxon>Marasmiineae</taxon>
        <taxon>Physalacriaceae</taxon>
        <taxon>Armillaria</taxon>
    </lineage>
</organism>
<feature type="compositionally biased region" description="Basic and acidic residues" evidence="4">
    <location>
        <begin position="635"/>
        <end position="647"/>
    </location>
</feature>
<name>A0A2H3BG91_9AGAR</name>
<keyword evidence="8" id="KW-1185">Reference proteome</keyword>
<evidence type="ECO:0008006" key="9">
    <source>
        <dbReference type="Google" id="ProtNLM"/>
    </source>
</evidence>
<dbReference type="GO" id="GO:0008270">
    <property type="term" value="F:zinc ion binding"/>
    <property type="evidence" value="ECO:0007669"/>
    <property type="project" value="InterPro"/>
</dbReference>
<feature type="region of interest" description="Disordered" evidence="4">
    <location>
        <begin position="177"/>
        <end position="201"/>
    </location>
</feature>
<dbReference type="InterPro" id="IPR050613">
    <property type="entry name" value="Sec_Metabolite_Reg"/>
</dbReference>
<gene>
    <name evidence="7" type="ORF">ARMSODRAFT_997175</name>
</gene>
<evidence type="ECO:0000256" key="3">
    <source>
        <dbReference type="ARBA" id="ARBA00023242"/>
    </source>
</evidence>
<dbReference type="GO" id="GO:0000981">
    <property type="term" value="F:DNA-binding transcription factor activity, RNA polymerase II-specific"/>
    <property type="evidence" value="ECO:0007669"/>
    <property type="project" value="InterPro"/>
</dbReference>
<evidence type="ECO:0000256" key="2">
    <source>
        <dbReference type="ARBA" id="ARBA00022723"/>
    </source>
</evidence>
<evidence type="ECO:0000313" key="8">
    <source>
        <dbReference type="Proteomes" id="UP000218334"/>
    </source>
</evidence>
<sequence>MPPETTKRRQKVFSEEELKDIEQKRIRGELSCAECRRLKLRCDKKVPCSSCCRRGCESICPCGILSAGQGTRFILADTDHLHRKITEMSQRIRSLEDALAILQATISEERHPLLEDELLKVKFGAEASKTDRRSADTQAIDALGTLTLTDEGDMRYFGRSAGSETLIAGEEWDEISDDSSEDSTELSTSPQLETATTGFPFSQTHTPVANIASRLPSRDRAHLLCQLYIDHASLFFRPIKSDELFDLFLPDVYKDPHSALPHTLATLFFVFALGALFDLRLRAYNKEAELYYHLGLTALSLKHILLDTPQINTIRAVGLMATYHSMDSKKYSRDSAWCSMGLAAKLALSIGLHRDSARWHMDPNTVQMRRNLWWEVFSSDVSHSLALGRPPSVHLSFVDCEFPTDEEATLSQSGDIEFGFWRMKHIFARDIFNAVVDATLTAQAPSYATILDLDKKIRQMTFPASFKPYVKLDDGRDEYYSSAKSLRDFYASQHRTVTMLYLHRSYFAQSILDFPSNPLLSPFAPSFLTVYRSASVIIKAAAHQFDRSSDTATRVWFLLYHVFSSAVVVGSVVTRSPNTTIAWSALEDLELAVRLFETSAAKSQRARVALGILRKLKDKAVVSYTQSKSKSLSPKSDKSVDQPDKTSTHPQPSDSEDELAIFGGQTKVLTKRHRSKNSLQSSASPASTTESTPSPGGPVVEVTPPIVNVHPSLMDYIKDGGGGMMSTPRQQSHAQWTPQTAQPFPTSSGSTFVNPPPTGTEEDHGFSWSALLDLQSSNWMDTVPAYSSTPASTGHHPQTMYAAPVNHTPQPQYQQPVADSNWFNIQHPPSMQAYPAINAAAMAELGLMTESNMDPGWLSLMQECGIVIADGSVPMVGVSSGLDMIM</sequence>
<feature type="domain" description="4Fe-4S ferredoxin-type" evidence="6">
    <location>
        <begin position="38"/>
        <end position="70"/>
    </location>
</feature>
<dbReference type="GO" id="GO:0003677">
    <property type="term" value="F:DNA binding"/>
    <property type="evidence" value="ECO:0007669"/>
    <property type="project" value="InterPro"/>
</dbReference>
<feature type="region of interest" description="Disordered" evidence="4">
    <location>
        <begin position="627"/>
        <end position="705"/>
    </location>
</feature>
<dbReference type="InterPro" id="IPR007219">
    <property type="entry name" value="XnlR_reg_dom"/>
</dbReference>